<proteinExistence type="predicted"/>
<feature type="non-terminal residue" evidence="1">
    <location>
        <position position="1"/>
    </location>
</feature>
<comment type="caution">
    <text evidence="1">The sequence shown here is derived from an EMBL/GenBank/DDBJ whole genome shotgun (WGS) entry which is preliminary data.</text>
</comment>
<organism evidence="1 2">
    <name type="scientific">Racocetra persica</name>
    <dbReference type="NCBI Taxonomy" id="160502"/>
    <lineage>
        <taxon>Eukaryota</taxon>
        <taxon>Fungi</taxon>
        <taxon>Fungi incertae sedis</taxon>
        <taxon>Mucoromycota</taxon>
        <taxon>Glomeromycotina</taxon>
        <taxon>Glomeromycetes</taxon>
        <taxon>Diversisporales</taxon>
        <taxon>Gigasporaceae</taxon>
        <taxon>Racocetra</taxon>
    </lineage>
</organism>
<evidence type="ECO:0000313" key="1">
    <source>
        <dbReference type="EMBL" id="CAG8837172.1"/>
    </source>
</evidence>
<feature type="non-terminal residue" evidence="1">
    <location>
        <position position="53"/>
    </location>
</feature>
<name>A0ACA9SES5_9GLOM</name>
<gene>
    <name evidence="1" type="ORF">RPERSI_LOCUS30201</name>
</gene>
<reference evidence="1" key="1">
    <citation type="submission" date="2021-06" db="EMBL/GenBank/DDBJ databases">
        <authorList>
            <person name="Kallberg Y."/>
            <person name="Tangrot J."/>
            <person name="Rosling A."/>
        </authorList>
    </citation>
    <scope>NUCLEOTIDE SEQUENCE</scope>
    <source>
        <strain evidence="1">MA461A</strain>
    </source>
</reference>
<protein>
    <submittedName>
        <fullName evidence="1">26820_t:CDS:1</fullName>
    </submittedName>
</protein>
<dbReference type="Proteomes" id="UP000789920">
    <property type="component" value="Unassembled WGS sequence"/>
</dbReference>
<dbReference type="EMBL" id="CAJVQC010116848">
    <property type="protein sequence ID" value="CAG8837172.1"/>
    <property type="molecule type" value="Genomic_DNA"/>
</dbReference>
<sequence length="53" mass="5905">VTNDIAGFQNRMGILFFMCALLGFGCLSSLNAMLVNEVVYLQLTEEKYGLQID</sequence>
<keyword evidence="2" id="KW-1185">Reference proteome</keyword>
<accession>A0ACA9SES5</accession>
<evidence type="ECO:0000313" key="2">
    <source>
        <dbReference type="Proteomes" id="UP000789920"/>
    </source>
</evidence>